<dbReference type="Proteomes" id="UP001064933">
    <property type="component" value="Chromosome"/>
</dbReference>
<gene>
    <name evidence="2" type="ORF">N4261_09920</name>
</gene>
<dbReference type="EMBL" id="CP104562">
    <property type="protein sequence ID" value="UXH80167.1"/>
    <property type="molecule type" value="Genomic_DNA"/>
</dbReference>
<dbReference type="Gene3D" id="1.10.4060.10">
    <property type="entry name" value="BPP1347 like domain"/>
    <property type="match status" value="1"/>
</dbReference>
<evidence type="ECO:0000313" key="3">
    <source>
        <dbReference type="Proteomes" id="UP001064933"/>
    </source>
</evidence>
<dbReference type="RefSeq" id="WP_261759985.1">
    <property type="nucleotide sequence ID" value="NZ_CP104562.2"/>
</dbReference>
<sequence length="230" mass="25907">MSTQPAKWTALPLFPLQTVLFPGGSLPLRIFEVRYLDMIGTRHKAGEPFGVVCLSEGSEARRLATGAAEGRPSGDGFAREAFFPVGTLARITKFERPQPGLMMIECVGAQRFRIERSEQLKHGLWIADVELLADDPEMQVPDDLTFTREGLQGLVRHIEQKIDQGGDASLRLPLLEPYRWDDCGWLANRWCELLPLHPELKQRFMSLDSPLLRLELVSDTLRQIGFALPD</sequence>
<keyword evidence="3" id="KW-1185">Reference proteome</keyword>
<dbReference type="InterPro" id="IPR003111">
    <property type="entry name" value="Lon_prtase_N"/>
</dbReference>
<dbReference type="SMART" id="SM00464">
    <property type="entry name" value="LON"/>
    <property type="match status" value="1"/>
</dbReference>
<protein>
    <submittedName>
        <fullName evidence="2">LON peptidase substrate-binding domain-containing protein</fullName>
    </submittedName>
</protein>
<organism evidence="2 3">
    <name type="scientific">Roseateles amylovorans</name>
    <dbReference type="NCBI Taxonomy" id="2978473"/>
    <lineage>
        <taxon>Bacteria</taxon>
        <taxon>Pseudomonadati</taxon>
        <taxon>Pseudomonadota</taxon>
        <taxon>Betaproteobacteria</taxon>
        <taxon>Burkholderiales</taxon>
        <taxon>Sphaerotilaceae</taxon>
        <taxon>Roseateles</taxon>
    </lineage>
</organism>
<dbReference type="InterPro" id="IPR046336">
    <property type="entry name" value="Lon_prtase_N_sf"/>
</dbReference>
<proteinExistence type="predicted"/>
<dbReference type="InterPro" id="IPR015947">
    <property type="entry name" value="PUA-like_sf"/>
</dbReference>
<accession>A0ABY6BAB1</accession>
<name>A0ABY6BAB1_9BURK</name>
<dbReference type="PANTHER" id="PTHR46732">
    <property type="entry name" value="ATP-DEPENDENT PROTEASE LA (LON) DOMAIN PROTEIN"/>
    <property type="match status" value="1"/>
</dbReference>
<evidence type="ECO:0000313" key="2">
    <source>
        <dbReference type="EMBL" id="UXH80167.1"/>
    </source>
</evidence>
<dbReference type="Gene3D" id="2.30.130.40">
    <property type="entry name" value="LON domain-like"/>
    <property type="match status" value="1"/>
</dbReference>
<reference evidence="2" key="1">
    <citation type="submission" date="2022-10" db="EMBL/GenBank/DDBJ databases">
        <title>Characterization and whole genome sequencing of a new Roseateles species, isolated from fresh water.</title>
        <authorList>
            <person name="Guliayeva D.Y."/>
            <person name="Akhremchuk A.E."/>
            <person name="Sikolenko M.A."/>
            <person name="Valentovich L.N."/>
            <person name="Sidarenka A.V."/>
        </authorList>
    </citation>
    <scope>NUCLEOTIDE SEQUENCE</scope>
    <source>
        <strain evidence="2">BIM B-1768</strain>
    </source>
</reference>
<feature type="domain" description="Lon N-terminal" evidence="1">
    <location>
        <begin position="8"/>
        <end position="225"/>
    </location>
</feature>
<dbReference type="SUPFAM" id="SSF88697">
    <property type="entry name" value="PUA domain-like"/>
    <property type="match status" value="1"/>
</dbReference>
<dbReference type="Pfam" id="PF02190">
    <property type="entry name" value="LON_substr_bdg"/>
    <property type="match status" value="1"/>
</dbReference>
<dbReference type="PROSITE" id="PS51787">
    <property type="entry name" value="LON_N"/>
    <property type="match status" value="1"/>
</dbReference>
<evidence type="ECO:0000259" key="1">
    <source>
        <dbReference type="PROSITE" id="PS51787"/>
    </source>
</evidence>
<dbReference type="PANTHER" id="PTHR46732:SF8">
    <property type="entry name" value="ATP-DEPENDENT PROTEASE LA (LON) DOMAIN PROTEIN"/>
    <property type="match status" value="1"/>
</dbReference>